<dbReference type="InterPro" id="IPR013709">
    <property type="entry name" value="2-isopropylmalate_synth_dimer"/>
</dbReference>
<keyword evidence="4" id="KW-0028">Amino-acid biosynthesis</keyword>
<evidence type="ECO:0000256" key="2">
    <source>
        <dbReference type="ARBA" id="ARBA00006154"/>
    </source>
</evidence>
<organism evidence="10">
    <name type="scientific">freshwater metagenome</name>
    <dbReference type="NCBI Taxonomy" id="449393"/>
    <lineage>
        <taxon>unclassified sequences</taxon>
        <taxon>metagenomes</taxon>
        <taxon>ecological metagenomes</taxon>
    </lineage>
</organism>
<dbReference type="PROSITE" id="PS00816">
    <property type="entry name" value="AIPM_HOMOCIT_SYNTH_2"/>
    <property type="match status" value="1"/>
</dbReference>
<dbReference type="InterPro" id="IPR013785">
    <property type="entry name" value="Aldolase_TIM"/>
</dbReference>
<comment type="similarity">
    <text evidence="2">Belongs to the alpha-IPM synthase/homocitrate synthase family.</text>
</comment>
<dbReference type="CDD" id="cd07941">
    <property type="entry name" value="DRE_TIM_LeuA3"/>
    <property type="match status" value="1"/>
</dbReference>
<dbReference type="SUPFAM" id="SSF51569">
    <property type="entry name" value="Aldolase"/>
    <property type="match status" value="1"/>
</dbReference>
<dbReference type="Gene3D" id="3.30.160.270">
    <property type="match status" value="1"/>
</dbReference>
<evidence type="ECO:0000313" key="10">
    <source>
        <dbReference type="EMBL" id="CAB4646094.1"/>
    </source>
</evidence>
<dbReference type="InterPro" id="IPR005675">
    <property type="entry name" value="Citramal_synthase"/>
</dbReference>
<gene>
    <name evidence="10" type="ORF">UFOPK2169_00451</name>
</gene>
<dbReference type="InterPro" id="IPR000891">
    <property type="entry name" value="PYR_CT"/>
</dbReference>
<dbReference type="Pfam" id="PF22617">
    <property type="entry name" value="HCS_D2"/>
    <property type="match status" value="1"/>
</dbReference>
<dbReference type="EC" id="2.3.3.21" evidence="8"/>
<dbReference type="SUPFAM" id="SSF110921">
    <property type="entry name" value="2-isopropylmalate synthase LeuA, allosteric (dimerisation) domain"/>
    <property type="match status" value="1"/>
</dbReference>
<dbReference type="InterPro" id="IPR002034">
    <property type="entry name" value="AIPM/Hcit_synth_CS"/>
</dbReference>
<dbReference type="InterPro" id="IPR036230">
    <property type="entry name" value="LeuA_allosteric_dom_sf"/>
</dbReference>
<protein>
    <recommendedName>
        <fullName evidence="3">(R)-citramalate synthase</fullName>
        <ecNumber evidence="8">2.3.3.21</ecNumber>
    </recommendedName>
</protein>
<evidence type="ECO:0000259" key="9">
    <source>
        <dbReference type="PROSITE" id="PS50991"/>
    </source>
</evidence>
<comment type="pathway">
    <text evidence="1">Amino-acid biosynthesis; L-isoleucine biosynthesis; 2-oxobutanoate from pyruvate: step 1/3.</text>
</comment>
<dbReference type="AlphaFoldDB" id="A0A6J6KCZ3"/>
<name>A0A6J6KCZ3_9ZZZZ</name>
<evidence type="ECO:0000256" key="7">
    <source>
        <dbReference type="ARBA" id="ARBA00023304"/>
    </source>
</evidence>
<accession>A0A6J6KCZ3</accession>
<dbReference type="InterPro" id="IPR054691">
    <property type="entry name" value="LeuA/HCS_post-cat"/>
</dbReference>
<evidence type="ECO:0000256" key="4">
    <source>
        <dbReference type="ARBA" id="ARBA00022605"/>
    </source>
</evidence>
<evidence type="ECO:0000256" key="5">
    <source>
        <dbReference type="ARBA" id="ARBA00022624"/>
    </source>
</evidence>
<evidence type="ECO:0000256" key="6">
    <source>
        <dbReference type="ARBA" id="ARBA00022679"/>
    </source>
</evidence>
<dbReference type="GO" id="GO:0043714">
    <property type="term" value="F:(R)-citramalate synthase activity"/>
    <property type="evidence" value="ECO:0007669"/>
    <property type="project" value="UniProtKB-EC"/>
</dbReference>
<dbReference type="GO" id="GO:0009098">
    <property type="term" value="P:L-leucine biosynthetic process"/>
    <property type="evidence" value="ECO:0007669"/>
    <property type="project" value="InterPro"/>
</dbReference>
<evidence type="ECO:0000256" key="1">
    <source>
        <dbReference type="ARBA" id="ARBA00004743"/>
    </source>
</evidence>
<proteinExistence type="inferred from homology"/>
<dbReference type="Gene3D" id="1.10.238.260">
    <property type="match status" value="1"/>
</dbReference>
<dbReference type="PANTHER" id="PTHR43538:SF1">
    <property type="entry name" value="(R)-CITRAMALATE SYNTHASE"/>
    <property type="match status" value="1"/>
</dbReference>
<dbReference type="PANTHER" id="PTHR43538">
    <property type="entry name" value="ALPHA-IPM SYNTHASE/HOMOCITRATE SYNTHASE"/>
    <property type="match status" value="1"/>
</dbReference>
<keyword evidence="5" id="KW-0412">Isoleucine biosynthesis</keyword>
<feature type="domain" description="Pyruvate carboxyltransferase" evidence="9">
    <location>
        <begin position="11"/>
        <end position="279"/>
    </location>
</feature>
<dbReference type="GO" id="GO:0009097">
    <property type="term" value="P:isoleucine biosynthetic process"/>
    <property type="evidence" value="ECO:0007669"/>
    <property type="project" value="UniProtKB-UniPathway"/>
</dbReference>
<sequence length="528" mass="57194">MTQTPTQLEMVEAFDTTLRDGMQVEGVSATVEDKLRIAEQLDYLGVHFIEGGWPGANPKDIEFFARAATELTLQHSTLVAFGSTRRPAGKVDDDVTLRNLLDANTSAVCIVAKSWDYHVTNALQTTLEEGVAMVADSVDFLNLNGRRVLVDLEHFFDGYKNNPEFAMKVIEAAVMKGATHLVLCDTNGGSLPHEVADIVGRVKSFVGNDATLGIHCHDDTGCAVANSMAAVLAGVRHVQGTLNGLGERTGNTNLTTVIPNLQLKMGFQCLPEGNLDRLTAVSNHVAEVLNRPLNPQAPYVGSSAFAHKAGLHVSAIARAKDAYEHVAPETVGNGTRFVVSEMAGRATIQMKADELKLDMDGAAVNQVIDDLKRLEHEGYHFEAADASLELLMRRASGWQQDAFRVESMRVITDETADGRFTTEATVKVWVGDERYVHTAEGNGPVNAIDTAFRAALVSRYPQLDKVHLTDYKVRILDGATATGAVTRVLIDATNGDRSWTTIGVSANIIEASWQALEESLIYGLLHAS</sequence>
<evidence type="ECO:0000256" key="3">
    <source>
        <dbReference type="ARBA" id="ARBA00022325"/>
    </source>
</evidence>
<dbReference type="Pfam" id="PF00682">
    <property type="entry name" value="HMGL-like"/>
    <property type="match status" value="1"/>
</dbReference>
<dbReference type="EMBL" id="CAEZWE010000011">
    <property type="protein sequence ID" value="CAB4646094.1"/>
    <property type="molecule type" value="Genomic_DNA"/>
</dbReference>
<reference evidence="10" key="1">
    <citation type="submission" date="2020-05" db="EMBL/GenBank/DDBJ databases">
        <authorList>
            <person name="Chiriac C."/>
            <person name="Salcher M."/>
            <person name="Ghai R."/>
            <person name="Kavagutti S V."/>
        </authorList>
    </citation>
    <scope>NUCLEOTIDE SEQUENCE</scope>
</reference>
<dbReference type="Gene3D" id="3.20.20.70">
    <property type="entry name" value="Aldolase class I"/>
    <property type="match status" value="1"/>
</dbReference>
<dbReference type="PROSITE" id="PS00815">
    <property type="entry name" value="AIPM_HOMOCIT_SYNTH_1"/>
    <property type="match status" value="1"/>
</dbReference>
<keyword evidence="6" id="KW-0808">Transferase</keyword>
<dbReference type="SMART" id="SM00917">
    <property type="entry name" value="LeuA_dimer"/>
    <property type="match status" value="1"/>
</dbReference>
<dbReference type="GO" id="GO:0003852">
    <property type="term" value="F:2-isopropylmalate synthase activity"/>
    <property type="evidence" value="ECO:0007669"/>
    <property type="project" value="InterPro"/>
</dbReference>
<dbReference type="NCBIfam" id="TIGR00977">
    <property type="entry name" value="citramal_synth"/>
    <property type="match status" value="1"/>
</dbReference>
<dbReference type="Pfam" id="PF08502">
    <property type="entry name" value="LeuA_dimer"/>
    <property type="match status" value="1"/>
</dbReference>
<dbReference type="PROSITE" id="PS50991">
    <property type="entry name" value="PYR_CT"/>
    <property type="match status" value="1"/>
</dbReference>
<keyword evidence="7" id="KW-0100">Branched-chain amino acid biosynthesis</keyword>
<dbReference type="UniPathway" id="UPA00047">
    <property type="reaction ID" value="UER00066"/>
</dbReference>
<evidence type="ECO:0000256" key="8">
    <source>
        <dbReference type="ARBA" id="ARBA00034330"/>
    </source>
</evidence>